<dbReference type="AlphaFoldDB" id="A0A0D2ASX0"/>
<evidence type="ECO:0000256" key="1">
    <source>
        <dbReference type="SAM" id="SignalP"/>
    </source>
</evidence>
<dbReference type="Proteomes" id="UP000053259">
    <property type="component" value="Unassembled WGS sequence"/>
</dbReference>
<dbReference type="InterPro" id="IPR013078">
    <property type="entry name" value="His_Pase_superF_clade-1"/>
</dbReference>
<dbReference type="PANTHER" id="PTHR48100:SF32">
    <property type="entry name" value="ANCHORED PROTEIN, PUTATIVE (AFU_ORTHOLOGUE AFUA_1G10590)-RELATED"/>
    <property type="match status" value="1"/>
</dbReference>
<dbReference type="EMBL" id="KN847550">
    <property type="protein sequence ID" value="KIW02254.1"/>
    <property type="molecule type" value="Genomic_DNA"/>
</dbReference>
<organism evidence="2 3">
    <name type="scientific">Verruconis gallopava</name>
    <dbReference type="NCBI Taxonomy" id="253628"/>
    <lineage>
        <taxon>Eukaryota</taxon>
        <taxon>Fungi</taxon>
        <taxon>Dikarya</taxon>
        <taxon>Ascomycota</taxon>
        <taxon>Pezizomycotina</taxon>
        <taxon>Dothideomycetes</taxon>
        <taxon>Pleosporomycetidae</taxon>
        <taxon>Venturiales</taxon>
        <taxon>Sympoventuriaceae</taxon>
        <taxon>Verruconis</taxon>
    </lineage>
</organism>
<name>A0A0D2ASX0_9PEZI</name>
<dbReference type="InterPro" id="IPR029033">
    <property type="entry name" value="His_PPase_superfam"/>
</dbReference>
<dbReference type="VEuPathDB" id="FungiDB:PV09_06406"/>
<proteinExistence type="predicted"/>
<keyword evidence="1" id="KW-0732">Signal</keyword>
<dbReference type="FunCoup" id="A0A0D2ASX0">
    <property type="interactions" value="164"/>
</dbReference>
<dbReference type="GO" id="GO:0005737">
    <property type="term" value="C:cytoplasm"/>
    <property type="evidence" value="ECO:0007669"/>
    <property type="project" value="TreeGrafter"/>
</dbReference>
<sequence>MLKTLIALAPLASHALAGATPSYLNYTTVTGYFLQDEASTNASTFDYTAVNFGLINRTYDGVPAEGKTQWQQFAEEVARLNAAAPRGTSYKVLFLGRHAEGYHNAAESYYGTPAWNCYWSLLNGNGTVSWEDAHLTPAGTASAQKAHNFWKHEIEVQKIPTPDVYYTSPLARCLETASVTFGGLDLPASKPFVPTVKEYLREGISLHTCDHRSNKTWIQAAYPSFKIEPGFTEYDELWNGITAESSTAQDVRSRAVLDSILASSSCKTSPTYISITSHSGEISSILRVLGHRAFSLNTGAIIPVLVKVEKIAGTTTTAVATYTTSAHCTVAPLSSINGGACVCPASATPVTSRLVTETPVVSPFTIFTPTAAAGQRR</sequence>
<feature type="signal peptide" evidence="1">
    <location>
        <begin position="1"/>
        <end position="17"/>
    </location>
</feature>
<protein>
    <recommendedName>
        <fullName evidence="4">Phosphoglycerate mutase</fullName>
    </recommendedName>
</protein>
<dbReference type="SUPFAM" id="SSF53254">
    <property type="entry name" value="Phosphoglycerate mutase-like"/>
    <property type="match status" value="1"/>
</dbReference>
<dbReference type="RefSeq" id="XP_016212123.1">
    <property type="nucleotide sequence ID" value="XM_016360041.1"/>
</dbReference>
<evidence type="ECO:0008006" key="4">
    <source>
        <dbReference type="Google" id="ProtNLM"/>
    </source>
</evidence>
<keyword evidence="3" id="KW-1185">Reference proteome</keyword>
<dbReference type="GeneID" id="27314379"/>
<evidence type="ECO:0000313" key="2">
    <source>
        <dbReference type="EMBL" id="KIW02254.1"/>
    </source>
</evidence>
<dbReference type="Gene3D" id="3.40.50.1240">
    <property type="entry name" value="Phosphoglycerate mutase-like"/>
    <property type="match status" value="1"/>
</dbReference>
<dbReference type="Pfam" id="PF00300">
    <property type="entry name" value="His_Phos_1"/>
    <property type="match status" value="1"/>
</dbReference>
<dbReference type="OrthoDB" id="496981at2759"/>
<dbReference type="PANTHER" id="PTHR48100">
    <property type="entry name" value="BROAD-SPECIFICITY PHOSPHATASE YOR283W-RELATED"/>
    <property type="match status" value="1"/>
</dbReference>
<dbReference type="HOGENOM" id="CLU_039184_0_3_1"/>
<dbReference type="InParanoid" id="A0A0D2ASX0"/>
<dbReference type="GO" id="GO:0016791">
    <property type="term" value="F:phosphatase activity"/>
    <property type="evidence" value="ECO:0007669"/>
    <property type="project" value="TreeGrafter"/>
</dbReference>
<feature type="chain" id="PRO_5002238552" description="Phosphoglycerate mutase" evidence="1">
    <location>
        <begin position="18"/>
        <end position="377"/>
    </location>
</feature>
<dbReference type="InterPro" id="IPR050275">
    <property type="entry name" value="PGM_Phosphatase"/>
</dbReference>
<evidence type="ECO:0000313" key="3">
    <source>
        <dbReference type="Proteomes" id="UP000053259"/>
    </source>
</evidence>
<dbReference type="CDD" id="cd07067">
    <property type="entry name" value="HP_PGM_like"/>
    <property type="match status" value="1"/>
</dbReference>
<accession>A0A0D2ASX0</accession>
<gene>
    <name evidence="2" type="ORF">PV09_06406</name>
</gene>
<reference evidence="2 3" key="1">
    <citation type="submission" date="2015-01" db="EMBL/GenBank/DDBJ databases">
        <title>The Genome Sequence of Ochroconis gallopava CBS43764.</title>
        <authorList>
            <consortium name="The Broad Institute Genomics Platform"/>
            <person name="Cuomo C."/>
            <person name="de Hoog S."/>
            <person name="Gorbushina A."/>
            <person name="Stielow B."/>
            <person name="Teixiera M."/>
            <person name="Abouelleil A."/>
            <person name="Chapman S.B."/>
            <person name="Priest M."/>
            <person name="Young S.K."/>
            <person name="Wortman J."/>
            <person name="Nusbaum C."/>
            <person name="Birren B."/>
        </authorList>
    </citation>
    <scope>NUCLEOTIDE SEQUENCE [LARGE SCALE GENOMIC DNA]</scope>
    <source>
        <strain evidence="2 3">CBS 43764</strain>
    </source>
</reference>